<dbReference type="GO" id="GO:0046872">
    <property type="term" value="F:metal ion binding"/>
    <property type="evidence" value="ECO:0007669"/>
    <property type="project" value="InterPro"/>
</dbReference>
<keyword evidence="4" id="KW-1185">Reference proteome</keyword>
<proteinExistence type="inferred from homology"/>
<name>A0AAD4S831_9MAGN</name>
<dbReference type="Proteomes" id="UP001202328">
    <property type="component" value="Unassembled WGS sequence"/>
</dbReference>
<dbReference type="GO" id="GO:0051287">
    <property type="term" value="F:NAD binding"/>
    <property type="evidence" value="ECO:0007669"/>
    <property type="project" value="InterPro"/>
</dbReference>
<evidence type="ECO:0000256" key="2">
    <source>
        <dbReference type="RuleBase" id="RU004175"/>
    </source>
</evidence>
<organism evidence="3 4">
    <name type="scientific">Papaver atlanticum</name>
    <dbReference type="NCBI Taxonomy" id="357466"/>
    <lineage>
        <taxon>Eukaryota</taxon>
        <taxon>Viridiplantae</taxon>
        <taxon>Streptophyta</taxon>
        <taxon>Embryophyta</taxon>
        <taxon>Tracheophyta</taxon>
        <taxon>Spermatophyta</taxon>
        <taxon>Magnoliopsida</taxon>
        <taxon>Ranunculales</taxon>
        <taxon>Papaveraceae</taxon>
        <taxon>Papaveroideae</taxon>
        <taxon>Papaver</taxon>
    </lineage>
</organism>
<dbReference type="GO" id="GO:0000105">
    <property type="term" value="P:L-histidine biosynthetic process"/>
    <property type="evidence" value="ECO:0007669"/>
    <property type="project" value="TreeGrafter"/>
</dbReference>
<evidence type="ECO:0000256" key="1">
    <source>
        <dbReference type="ARBA" id="ARBA00023002"/>
    </source>
</evidence>
<dbReference type="Gene3D" id="3.40.50.1980">
    <property type="entry name" value="Nitrogenase molybdenum iron protein domain"/>
    <property type="match status" value="3"/>
</dbReference>
<comment type="similarity">
    <text evidence="2">Belongs to the histidinol dehydrogenase family.</text>
</comment>
<dbReference type="InterPro" id="IPR016161">
    <property type="entry name" value="Ald_DH/histidinol_DH"/>
</dbReference>
<sequence length="249" mass="27751">MYVFSRFDLAVCSFYSYTTKFDKLDPAVKETFDAAYDNIHAFHFAQKAPAVKVENMKGVRCKRVSRCITSVGLYVPGGTAVLPSTALMLAVVNFFFFFFNLYGVDILFVLHQPARIAGCKIVNLATPPGKDVSICKDVVYCAKKASVTHILKVEKIFGPANQYVTAAKMVLQVKRIWPDSQVVLVIAGDGVDVEAIEKEISSQCQSLPRGEFASKALSHSFTVFSHDMVEHLIVNVKDAENWEVHRKCR</sequence>
<protein>
    <submittedName>
        <fullName evidence="3">Uncharacterized protein</fullName>
    </submittedName>
</protein>
<dbReference type="Pfam" id="PF00815">
    <property type="entry name" value="Histidinol_dh"/>
    <property type="match status" value="2"/>
</dbReference>
<dbReference type="PANTHER" id="PTHR21256">
    <property type="entry name" value="HISTIDINOL DEHYDROGENASE HDH"/>
    <property type="match status" value="1"/>
</dbReference>
<reference evidence="3" key="1">
    <citation type="submission" date="2022-04" db="EMBL/GenBank/DDBJ databases">
        <title>A functionally conserved STORR gene fusion in Papaver species that diverged 16.8 million years ago.</title>
        <authorList>
            <person name="Catania T."/>
        </authorList>
    </citation>
    <scope>NUCLEOTIDE SEQUENCE</scope>
    <source>
        <strain evidence="3">S-188037</strain>
    </source>
</reference>
<evidence type="ECO:0000313" key="3">
    <source>
        <dbReference type="EMBL" id="KAI3874766.1"/>
    </source>
</evidence>
<dbReference type="SUPFAM" id="SSF53720">
    <property type="entry name" value="ALDH-like"/>
    <property type="match status" value="1"/>
</dbReference>
<dbReference type="GO" id="GO:0005829">
    <property type="term" value="C:cytosol"/>
    <property type="evidence" value="ECO:0007669"/>
    <property type="project" value="TreeGrafter"/>
</dbReference>
<gene>
    <name evidence="3" type="ORF">MKW98_019339</name>
</gene>
<dbReference type="InterPro" id="IPR012131">
    <property type="entry name" value="Hstdl_DH"/>
</dbReference>
<dbReference type="PANTHER" id="PTHR21256:SF2">
    <property type="entry name" value="HISTIDINE BIOSYNTHESIS TRIFUNCTIONAL PROTEIN"/>
    <property type="match status" value="1"/>
</dbReference>
<dbReference type="EMBL" id="JAJJMB010012638">
    <property type="protein sequence ID" value="KAI3874766.1"/>
    <property type="molecule type" value="Genomic_DNA"/>
</dbReference>
<accession>A0AAD4S831</accession>
<comment type="caution">
    <text evidence="3">The sequence shown here is derived from an EMBL/GenBank/DDBJ whole genome shotgun (WGS) entry which is preliminary data.</text>
</comment>
<dbReference type="AlphaFoldDB" id="A0AAD4S831"/>
<keyword evidence="1" id="KW-0560">Oxidoreductase</keyword>
<dbReference type="GO" id="GO:0004399">
    <property type="term" value="F:histidinol dehydrogenase activity"/>
    <property type="evidence" value="ECO:0007669"/>
    <property type="project" value="TreeGrafter"/>
</dbReference>
<dbReference type="GO" id="GO:0009570">
    <property type="term" value="C:chloroplast stroma"/>
    <property type="evidence" value="ECO:0007669"/>
    <property type="project" value="TreeGrafter"/>
</dbReference>
<evidence type="ECO:0000313" key="4">
    <source>
        <dbReference type="Proteomes" id="UP001202328"/>
    </source>
</evidence>
<dbReference type="PRINTS" id="PR00083">
    <property type="entry name" value="HOLDHDRGNASE"/>
</dbReference>